<dbReference type="RefSeq" id="WP_136916211.1">
    <property type="nucleotide sequence ID" value="NZ_CP039371.1"/>
</dbReference>
<sequence length="205" mass="23264">MRNTPVWFEKTVEYAYVAKLVLNGQMGFAAPLAGVHESWAGDTVFGNADKFVLVEFKRTCDQLPTEKSLFLDYNKAKEELGEYRHHYFIYGAIKDSKFDLRAELYFDTNEEKYYYDATNILEQGVTKEEFYMYLELLAAHKKSDGRVGSGDGMNLETFSTVLGVSQAGIVVETQALHEYAPNLFPAPSRPDHTPSTSQSPTLKMR</sequence>
<dbReference type="Proteomes" id="UP000298551">
    <property type="component" value="Chromosome"/>
</dbReference>
<protein>
    <submittedName>
        <fullName evidence="2">Uncharacterized protein</fullName>
    </submittedName>
</protein>
<dbReference type="AlphaFoldDB" id="A0A4D6XF40"/>
<dbReference type="OrthoDB" id="8451187at2"/>
<evidence type="ECO:0000313" key="2">
    <source>
        <dbReference type="EMBL" id="QCI14184.1"/>
    </source>
</evidence>
<gene>
    <name evidence="2" type="ORF">E6B08_23825</name>
</gene>
<evidence type="ECO:0000256" key="1">
    <source>
        <dbReference type="SAM" id="MobiDB-lite"/>
    </source>
</evidence>
<proteinExistence type="predicted"/>
<feature type="region of interest" description="Disordered" evidence="1">
    <location>
        <begin position="182"/>
        <end position="205"/>
    </location>
</feature>
<reference evidence="3" key="1">
    <citation type="submission" date="2019-04" db="EMBL/GenBank/DDBJ databases">
        <title>Genome sequence of Pseudomonas putida 1290, an auxin catabolizing strain.</title>
        <authorList>
            <person name="Laird T.S."/>
            <person name="Leveau J.H.J."/>
        </authorList>
    </citation>
    <scope>NUCLEOTIDE SEQUENCE [LARGE SCALE GENOMIC DNA]</scope>
    <source>
        <strain evidence="3">1290</strain>
    </source>
</reference>
<evidence type="ECO:0000313" key="3">
    <source>
        <dbReference type="Proteomes" id="UP000298551"/>
    </source>
</evidence>
<accession>A0A4D6XF40</accession>
<name>A0A4D6XF40_PSEPU</name>
<organism evidence="2 3">
    <name type="scientific">Pseudomonas putida</name>
    <name type="common">Arthrobacter siderocapsulatus</name>
    <dbReference type="NCBI Taxonomy" id="303"/>
    <lineage>
        <taxon>Bacteria</taxon>
        <taxon>Pseudomonadati</taxon>
        <taxon>Pseudomonadota</taxon>
        <taxon>Gammaproteobacteria</taxon>
        <taxon>Pseudomonadales</taxon>
        <taxon>Pseudomonadaceae</taxon>
        <taxon>Pseudomonas</taxon>
    </lineage>
</organism>
<feature type="compositionally biased region" description="Polar residues" evidence="1">
    <location>
        <begin position="193"/>
        <end position="205"/>
    </location>
</feature>
<dbReference type="EMBL" id="CP039371">
    <property type="protein sequence ID" value="QCI14184.1"/>
    <property type="molecule type" value="Genomic_DNA"/>
</dbReference>